<organism evidence="1 2">
    <name type="scientific">Onchocerca volvulus</name>
    <dbReference type="NCBI Taxonomy" id="6282"/>
    <lineage>
        <taxon>Eukaryota</taxon>
        <taxon>Metazoa</taxon>
        <taxon>Ecdysozoa</taxon>
        <taxon>Nematoda</taxon>
        <taxon>Chromadorea</taxon>
        <taxon>Rhabditida</taxon>
        <taxon>Spirurina</taxon>
        <taxon>Spiruromorpha</taxon>
        <taxon>Filarioidea</taxon>
        <taxon>Onchocercidae</taxon>
        <taxon>Onchocerca</taxon>
    </lineage>
</organism>
<proteinExistence type="predicted"/>
<protein>
    <submittedName>
        <fullName evidence="1">Uncharacterized protein</fullName>
    </submittedName>
</protein>
<sequence>MIQPIILFSGKLLKMIELSLDLLNVGNSNNRIERTMEQDSIIVGRMNKTAVTLK</sequence>
<evidence type="ECO:0000313" key="2">
    <source>
        <dbReference type="Proteomes" id="UP000024404"/>
    </source>
</evidence>
<dbReference type="EnsemblMetazoa" id="OVOC6032.1">
    <property type="protein sequence ID" value="OVOC6032.1"/>
    <property type="gene ID" value="WBGene00242841"/>
</dbReference>
<dbReference type="EMBL" id="CMVM020000165">
    <property type="status" value="NOT_ANNOTATED_CDS"/>
    <property type="molecule type" value="Genomic_DNA"/>
</dbReference>
<reference evidence="2" key="1">
    <citation type="submission" date="2013-10" db="EMBL/GenBank/DDBJ databases">
        <title>Genome sequencing of Onchocerca volvulus.</title>
        <authorList>
            <person name="Cotton J."/>
            <person name="Tsai J."/>
            <person name="Stanley E."/>
            <person name="Tracey A."/>
            <person name="Holroyd N."/>
            <person name="Lustigman S."/>
            <person name="Berriman M."/>
        </authorList>
    </citation>
    <scope>NUCLEOTIDE SEQUENCE</scope>
</reference>
<evidence type="ECO:0000313" key="1">
    <source>
        <dbReference type="EnsemblMetazoa" id="OVOC6032.1"/>
    </source>
</evidence>
<dbReference type="AlphaFoldDB" id="A0A8R1Y0F0"/>
<accession>A0A8R1Y0F0</accession>
<name>A0A8R1Y0F0_ONCVO</name>
<dbReference type="Proteomes" id="UP000024404">
    <property type="component" value="Unassembled WGS sequence"/>
</dbReference>
<reference evidence="1" key="2">
    <citation type="submission" date="2022-06" db="UniProtKB">
        <authorList>
            <consortium name="EnsemblMetazoa"/>
        </authorList>
    </citation>
    <scope>IDENTIFICATION</scope>
</reference>
<keyword evidence="2" id="KW-1185">Reference proteome</keyword>